<evidence type="ECO:0000256" key="1">
    <source>
        <dbReference type="ARBA" id="ARBA00022801"/>
    </source>
</evidence>
<dbReference type="InterPro" id="IPR001969">
    <property type="entry name" value="Aspartic_peptidase_AS"/>
</dbReference>
<comment type="caution">
    <text evidence="3">The sequence shown here is derived from an EMBL/GenBank/DDBJ whole genome shotgun (WGS) entry which is preliminary data.</text>
</comment>
<dbReference type="Pfam" id="PF13650">
    <property type="entry name" value="Asp_protease_2"/>
    <property type="match status" value="1"/>
</dbReference>
<dbReference type="EMBL" id="MFJK01000003">
    <property type="protein sequence ID" value="OGG19767.1"/>
    <property type="molecule type" value="Genomic_DNA"/>
</dbReference>
<dbReference type="GO" id="GO:0006508">
    <property type="term" value="P:proteolysis"/>
    <property type="evidence" value="ECO:0007669"/>
    <property type="project" value="InterPro"/>
</dbReference>
<dbReference type="Gene3D" id="2.40.70.10">
    <property type="entry name" value="Acid Proteases"/>
    <property type="match status" value="1"/>
</dbReference>
<dbReference type="PROSITE" id="PS50175">
    <property type="entry name" value="ASP_PROT_RETROV"/>
    <property type="match status" value="1"/>
</dbReference>
<dbReference type="PROSITE" id="PS00141">
    <property type="entry name" value="ASP_PROTEASE"/>
    <property type="match status" value="1"/>
</dbReference>
<sequence>MATTFSYQENGSTKFGRIYVPIARVRFFWPKTKSRIDPVLIVDTGADFTILPNYLGRDLGISFKDDCIEESIGGVGGTRKTFFVKQLVPVEIGKFRRNVPLAIMEDDSVPPLLGRLGFFETFNVEFLKTKKINFKD</sequence>
<evidence type="ECO:0000313" key="4">
    <source>
        <dbReference type="Proteomes" id="UP000177871"/>
    </source>
</evidence>
<proteinExistence type="predicted"/>
<dbReference type="STRING" id="1798381.A2721_01175"/>
<name>A0A1F6A654_9BACT</name>
<dbReference type="InterPro" id="IPR001995">
    <property type="entry name" value="Peptidase_A2_cat"/>
</dbReference>
<feature type="domain" description="Peptidase A2" evidence="2">
    <location>
        <begin position="38"/>
        <end position="115"/>
    </location>
</feature>
<evidence type="ECO:0000259" key="2">
    <source>
        <dbReference type="PROSITE" id="PS50175"/>
    </source>
</evidence>
<dbReference type="GO" id="GO:0004190">
    <property type="term" value="F:aspartic-type endopeptidase activity"/>
    <property type="evidence" value="ECO:0007669"/>
    <property type="project" value="InterPro"/>
</dbReference>
<evidence type="ECO:0000313" key="3">
    <source>
        <dbReference type="EMBL" id="OGG19767.1"/>
    </source>
</evidence>
<dbReference type="Proteomes" id="UP000177871">
    <property type="component" value="Unassembled WGS sequence"/>
</dbReference>
<dbReference type="InterPro" id="IPR021109">
    <property type="entry name" value="Peptidase_aspartic_dom_sf"/>
</dbReference>
<reference evidence="3 4" key="1">
    <citation type="journal article" date="2016" name="Nat. Commun.">
        <title>Thousands of microbial genomes shed light on interconnected biogeochemical processes in an aquifer system.</title>
        <authorList>
            <person name="Anantharaman K."/>
            <person name="Brown C.T."/>
            <person name="Hug L.A."/>
            <person name="Sharon I."/>
            <person name="Castelle C.J."/>
            <person name="Probst A.J."/>
            <person name="Thomas B.C."/>
            <person name="Singh A."/>
            <person name="Wilkins M.J."/>
            <person name="Karaoz U."/>
            <person name="Brodie E.L."/>
            <person name="Williams K.H."/>
            <person name="Hubbard S.S."/>
            <person name="Banfield J.F."/>
        </authorList>
    </citation>
    <scope>NUCLEOTIDE SEQUENCE [LARGE SCALE GENOMIC DNA]</scope>
</reference>
<keyword evidence="1" id="KW-0378">Hydrolase</keyword>
<dbReference type="SUPFAM" id="SSF50630">
    <property type="entry name" value="Acid proteases"/>
    <property type="match status" value="1"/>
</dbReference>
<dbReference type="AlphaFoldDB" id="A0A1F6A654"/>
<accession>A0A1F6A654</accession>
<gene>
    <name evidence="3" type="ORF">A2721_01175</name>
</gene>
<organism evidence="3 4">
    <name type="scientific">Candidatus Gottesmanbacteria bacterium RIFCSPHIGHO2_01_FULL_47_48</name>
    <dbReference type="NCBI Taxonomy" id="1798381"/>
    <lineage>
        <taxon>Bacteria</taxon>
        <taxon>Candidatus Gottesmaniibacteriota</taxon>
    </lineage>
</organism>
<protein>
    <recommendedName>
        <fullName evidence="2">Peptidase A2 domain-containing protein</fullName>
    </recommendedName>
</protein>